<dbReference type="InterPro" id="IPR002656">
    <property type="entry name" value="Acyl_transf_3_dom"/>
</dbReference>
<reference evidence="4" key="1">
    <citation type="journal article" date="2023" name="G3 (Bethesda)">
        <title>Whole genome assemblies of Zophobas morio and Tenebrio molitor.</title>
        <authorList>
            <person name="Kaur S."/>
            <person name="Stinson S.A."/>
            <person name="diCenzo G.C."/>
        </authorList>
    </citation>
    <scope>NUCLEOTIDE SEQUENCE</scope>
    <source>
        <strain evidence="4">QUZm001</strain>
    </source>
</reference>
<dbReference type="PANTHER" id="PTHR11161:SF72">
    <property type="entry name" value="FI21449P1"/>
    <property type="match status" value="1"/>
</dbReference>
<feature type="transmembrane region" description="Helical" evidence="1">
    <location>
        <begin position="552"/>
        <end position="569"/>
    </location>
</feature>
<feature type="transmembrane region" description="Helical" evidence="1">
    <location>
        <begin position="206"/>
        <end position="225"/>
    </location>
</feature>
<keyword evidence="1" id="KW-1133">Transmembrane helix</keyword>
<dbReference type="PANTHER" id="PTHR11161">
    <property type="entry name" value="O-ACYLTRANSFERASE"/>
    <property type="match status" value="1"/>
</dbReference>
<accession>A0AA38ILF9</accession>
<comment type="caution">
    <text evidence="4">The sequence shown here is derived from an EMBL/GenBank/DDBJ whole genome shotgun (WGS) entry which is preliminary data.</text>
</comment>
<proteinExistence type="predicted"/>
<dbReference type="EMBL" id="JALNTZ010000004">
    <property type="protein sequence ID" value="KAJ3657229.1"/>
    <property type="molecule type" value="Genomic_DNA"/>
</dbReference>
<feature type="transmembrane region" description="Helical" evidence="1">
    <location>
        <begin position="475"/>
        <end position="497"/>
    </location>
</feature>
<keyword evidence="5" id="KW-1185">Reference proteome</keyword>
<dbReference type="SMART" id="SM00703">
    <property type="entry name" value="NRF"/>
    <property type="match status" value="1"/>
</dbReference>
<keyword evidence="1" id="KW-0812">Transmembrane</keyword>
<feature type="chain" id="PRO_5041445244" description="Nose resistant-to-fluoxetine protein N-terminal domain-containing protein" evidence="2">
    <location>
        <begin position="18"/>
        <end position="660"/>
    </location>
</feature>
<feature type="domain" description="Nose resistant-to-fluoxetine protein N-terminal" evidence="3">
    <location>
        <begin position="45"/>
        <end position="194"/>
    </location>
</feature>
<dbReference type="Proteomes" id="UP001168821">
    <property type="component" value="Unassembled WGS sequence"/>
</dbReference>
<gene>
    <name evidence="4" type="ORF">Zmor_016244</name>
</gene>
<feature type="transmembrane region" description="Helical" evidence="1">
    <location>
        <begin position="622"/>
        <end position="647"/>
    </location>
</feature>
<feature type="transmembrane region" description="Helical" evidence="1">
    <location>
        <begin position="265"/>
        <end position="286"/>
    </location>
</feature>
<evidence type="ECO:0000313" key="5">
    <source>
        <dbReference type="Proteomes" id="UP001168821"/>
    </source>
</evidence>
<feature type="transmembrane region" description="Helical" evidence="1">
    <location>
        <begin position="412"/>
        <end position="431"/>
    </location>
</feature>
<evidence type="ECO:0000256" key="2">
    <source>
        <dbReference type="SAM" id="SignalP"/>
    </source>
</evidence>
<feature type="transmembrane region" description="Helical" evidence="1">
    <location>
        <begin position="438"/>
        <end position="455"/>
    </location>
</feature>
<keyword evidence="2" id="KW-0732">Signal</keyword>
<sequence length="660" mass="75957">MKLNVIFIICVFVTTFAHPQPKKFKTFFNIIKLKIFEVVDLSINGTECAADLKTSIKALHRLDWWALKMFDSSSKINSGLLQGNRRLFGDYGQCLSLQKHSNQSGVDGQYCTIPLTLSKNLRDFFYKHIFSTNTHPQARRTIDANVFSKFAVLFYGVCLPKSCSVSNLSKIWSVLEKLYRPPFQAKFSNDLCYYKGQKNTKSVMDFYVFLFFSLVVTIVLASTGYDLHLRHKREKPDFFVSFSLYTNTKRLWSTHCDNDSLTCLYGIKTISTIWIILGHITIFKGILATNSRTIVSGWMHDYKNSFFIAAPYNVDTFFSISGLLVVYVYLKMSEKRRISYFLLYLRRVLRLGPALIATIFINISIVKYLVEGPLRYSALKDLKTNCENSGWYSLFFASNFVIYEDRCLVHSWYLSVDTQLYLLAPLLLYGVKKNPKSTFIGGCILCMFSFAYTWTSVIRNNLGFTIFLEDRVDEIYSNPISRIPTWLIGTYFGYLLHKNNSKKTIIPKIANTVMWSLSICTFTILTLSQASILRDEYNVYRSAFFNTFSRPLWSLSVCYIIFSCSTGHAEIVRSFLSHPVFVILGKLTYSIYLIHLTVIHVVVANKTQVGYFSTSEILLDFWGYYVCILISATALCVVFESPVVAYLTQLKNGKWKKVKM</sequence>
<feature type="signal peptide" evidence="2">
    <location>
        <begin position="1"/>
        <end position="17"/>
    </location>
</feature>
<protein>
    <recommendedName>
        <fullName evidence="3">Nose resistant-to-fluoxetine protein N-terminal domain-containing protein</fullName>
    </recommendedName>
</protein>
<evidence type="ECO:0000259" key="3">
    <source>
        <dbReference type="SMART" id="SM00703"/>
    </source>
</evidence>
<feature type="transmembrane region" description="Helical" evidence="1">
    <location>
        <begin position="581"/>
        <end position="602"/>
    </location>
</feature>
<evidence type="ECO:0000256" key="1">
    <source>
        <dbReference type="SAM" id="Phobius"/>
    </source>
</evidence>
<feature type="transmembrane region" description="Helical" evidence="1">
    <location>
        <begin position="306"/>
        <end position="330"/>
    </location>
</feature>
<dbReference type="GO" id="GO:0016747">
    <property type="term" value="F:acyltransferase activity, transferring groups other than amino-acyl groups"/>
    <property type="evidence" value="ECO:0007669"/>
    <property type="project" value="InterPro"/>
</dbReference>
<evidence type="ECO:0000313" key="4">
    <source>
        <dbReference type="EMBL" id="KAJ3657229.1"/>
    </source>
</evidence>
<dbReference type="InterPro" id="IPR006621">
    <property type="entry name" value="Nose-resist-to-fluoxetine_N"/>
</dbReference>
<dbReference type="AlphaFoldDB" id="A0AA38ILF9"/>
<feature type="transmembrane region" description="Helical" evidence="1">
    <location>
        <begin position="351"/>
        <end position="370"/>
    </location>
</feature>
<feature type="transmembrane region" description="Helical" evidence="1">
    <location>
        <begin position="509"/>
        <end position="532"/>
    </location>
</feature>
<dbReference type="InterPro" id="IPR052728">
    <property type="entry name" value="O2_lipid_transport_reg"/>
</dbReference>
<dbReference type="Pfam" id="PF01757">
    <property type="entry name" value="Acyl_transf_3"/>
    <property type="match status" value="1"/>
</dbReference>
<organism evidence="4 5">
    <name type="scientific">Zophobas morio</name>
    <dbReference type="NCBI Taxonomy" id="2755281"/>
    <lineage>
        <taxon>Eukaryota</taxon>
        <taxon>Metazoa</taxon>
        <taxon>Ecdysozoa</taxon>
        <taxon>Arthropoda</taxon>
        <taxon>Hexapoda</taxon>
        <taxon>Insecta</taxon>
        <taxon>Pterygota</taxon>
        <taxon>Neoptera</taxon>
        <taxon>Endopterygota</taxon>
        <taxon>Coleoptera</taxon>
        <taxon>Polyphaga</taxon>
        <taxon>Cucujiformia</taxon>
        <taxon>Tenebrionidae</taxon>
        <taxon>Zophobas</taxon>
    </lineage>
</organism>
<keyword evidence="1" id="KW-0472">Membrane</keyword>
<dbReference type="Pfam" id="PF20146">
    <property type="entry name" value="NRF"/>
    <property type="match status" value="1"/>
</dbReference>
<name>A0AA38ILF9_9CUCU</name>